<accession>A0A2G8KXR4</accession>
<evidence type="ECO:0000313" key="4">
    <source>
        <dbReference type="EMBL" id="PIK52806.1"/>
    </source>
</evidence>
<dbReference type="InterPro" id="IPR019171">
    <property type="entry name" value="MIX23"/>
</dbReference>
<reference evidence="4 5" key="1">
    <citation type="journal article" date="2017" name="PLoS Biol.">
        <title>The sea cucumber genome provides insights into morphological evolution and visceral regeneration.</title>
        <authorList>
            <person name="Zhang X."/>
            <person name="Sun L."/>
            <person name="Yuan J."/>
            <person name="Sun Y."/>
            <person name="Gao Y."/>
            <person name="Zhang L."/>
            <person name="Li S."/>
            <person name="Dai H."/>
            <person name="Hamel J.F."/>
            <person name="Liu C."/>
            <person name="Yu Y."/>
            <person name="Liu S."/>
            <person name="Lin W."/>
            <person name="Guo K."/>
            <person name="Jin S."/>
            <person name="Xu P."/>
            <person name="Storey K.B."/>
            <person name="Huan P."/>
            <person name="Zhang T."/>
            <person name="Zhou Y."/>
            <person name="Zhang J."/>
            <person name="Lin C."/>
            <person name="Li X."/>
            <person name="Xing L."/>
            <person name="Huo D."/>
            <person name="Sun M."/>
            <person name="Wang L."/>
            <person name="Mercier A."/>
            <person name="Li F."/>
            <person name="Yang H."/>
            <person name="Xiang J."/>
        </authorList>
    </citation>
    <scope>NUCLEOTIDE SEQUENCE [LARGE SCALE GENOMIC DNA]</scope>
    <source>
        <strain evidence="4">Shaxun</strain>
        <tissue evidence="4">Muscle</tissue>
    </source>
</reference>
<dbReference type="AlphaFoldDB" id="A0A2G8KXR4"/>
<evidence type="ECO:0000256" key="2">
    <source>
        <dbReference type="ARBA" id="ARBA00024228"/>
    </source>
</evidence>
<evidence type="ECO:0000313" key="5">
    <source>
        <dbReference type="Proteomes" id="UP000230750"/>
    </source>
</evidence>
<evidence type="ECO:0000256" key="3">
    <source>
        <dbReference type="ARBA" id="ARBA00030733"/>
    </source>
</evidence>
<dbReference type="Proteomes" id="UP000230750">
    <property type="component" value="Unassembled WGS sequence"/>
</dbReference>
<proteinExistence type="inferred from homology"/>
<dbReference type="GO" id="GO:0005758">
    <property type="term" value="C:mitochondrial intermembrane space"/>
    <property type="evidence" value="ECO:0007669"/>
    <property type="project" value="InterPro"/>
</dbReference>
<name>A0A2G8KXR4_STIJA</name>
<dbReference type="OrthoDB" id="5593818at2759"/>
<protein>
    <recommendedName>
        <fullName evidence="2">Protein MIX23</fullName>
    </recommendedName>
    <alternativeName>
        <fullName evidence="3">Coiled-coil domain-containing protein 58</fullName>
    </alternativeName>
</protein>
<comment type="similarity">
    <text evidence="1">Belongs to the MIX23 family.</text>
</comment>
<gene>
    <name evidence="4" type="ORF">BSL78_10317</name>
</gene>
<dbReference type="Pfam" id="PF09774">
    <property type="entry name" value="MIX23"/>
    <property type="match status" value="1"/>
</dbReference>
<dbReference type="PANTHER" id="PTHR31905">
    <property type="entry name" value="COILED-COIL DOMAIN-CONTAINING PROTEIN 58"/>
    <property type="match status" value="1"/>
</dbReference>
<keyword evidence="5" id="KW-1185">Reference proteome</keyword>
<organism evidence="4 5">
    <name type="scientific">Stichopus japonicus</name>
    <name type="common">Sea cucumber</name>
    <dbReference type="NCBI Taxonomy" id="307972"/>
    <lineage>
        <taxon>Eukaryota</taxon>
        <taxon>Metazoa</taxon>
        <taxon>Echinodermata</taxon>
        <taxon>Eleutherozoa</taxon>
        <taxon>Echinozoa</taxon>
        <taxon>Holothuroidea</taxon>
        <taxon>Aspidochirotacea</taxon>
        <taxon>Aspidochirotida</taxon>
        <taxon>Stichopodidae</taxon>
        <taxon>Apostichopus</taxon>
    </lineage>
</organism>
<sequence>MADAGPYIPCEDFLQFQEHLKSMRSIDDKIIYALNTSVPTKSFKGQINATDTCKRLYEDMSKSYSERDNAIRKCISEVSGHVRTCKAARDKDPDDLQAIKNLRNTQAKLRLMQSELNIEEVVKERSIKVFHEKCRNHFIPKTSAGAEL</sequence>
<evidence type="ECO:0000256" key="1">
    <source>
        <dbReference type="ARBA" id="ARBA00024204"/>
    </source>
</evidence>
<comment type="caution">
    <text evidence="4">The sequence shown here is derived from an EMBL/GenBank/DDBJ whole genome shotgun (WGS) entry which is preliminary data.</text>
</comment>
<dbReference type="EMBL" id="MRZV01000313">
    <property type="protein sequence ID" value="PIK52806.1"/>
    <property type="molecule type" value="Genomic_DNA"/>
</dbReference>
<dbReference type="PANTHER" id="PTHR31905:SF2">
    <property type="entry name" value="PROTEIN MIX23"/>
    <property type="match status" value="1"/>
</dbReference>
<dbReference type="STRING" id="307972.A0A2G8KXR4"/>